<dbReference type="Proteomes" id="UP001501057">
    <property type="component" value="Unassembled WGS sequence"/>
</dbReference>
<gene>
    <name evidence="2" type="ORF">GCM10009710_31230</name>
</gene>
<evidence type="ECO:0008006" key="4">
    <source>
        <dbReference type="Google" id="ProtNLM"/>
    </source>
</evidence>
<accession>A0ABN2K6C1</accession>
<comment type="caution">
    <text evidence="2">The sequence shown here is derived from an EMBL/GenBank/DDBJ whole genome shotgun (WGS) entry which is preliminary data.</text>
</comment>
<evidence type="ECO:0000256" key="1">
    <source>
        <dbReference type="SAM" id="Phobius"/>
    </source>
</evidence>
<sequence>MPLTPAQERARELEALNRVRRRVAAIGFVAIIGHGVIALPVVAHHLVADGRTSDAVVLLVLTVFVTTVAVVVTRLILGRAPITPLWALVPVAVPLLAAWWIWG</sequence>
<protein>
    <recommendedName>
        <fullName evidence="4">Iron transporter</fullName>
    </recommendedName>
</protein>
<name>A0ABN2K6C1_9ACTN</name>
<evidence type="ECO:0000313" key="2">
    <source>
        <dbReference type="EMBL" id="GAA1748925.1"/>
    </source>
</evidence>
<dbReference type="EMBL" id="BAAAME010000005">
    <property type="protein sequence ID" value="GAA1748925.1"/>
    <property type="molecule type" value="Genomic_DNA"/>
</dbReference>
<proteinExistence type="predicted"/>
<feature type="transmembrane region" description="Helical" evidence="1">
    <location>
        <begin position="55"/>
        <end position="77"/>
    </location>
</feature>
<evidence type="ECO:0000313" key="3">
    <source>
        <dbReference type="Proteomes" id="UP001501057"/>
    </source>
</evidence>
<keyword evidence="3" id="KW-1185">Reference proteome</keyword>
<feature type="transmembrane region" description="Helical" evidence="1">
    <location>
        <begin position="84"/>
        <end position="102"/>
    </location>
</feature>
<keyword evidence="1" id="KW-0472">Membrane</keyword>
<reference evidence="2 3" key="1">
    <citation type="journal article" date="2019" name="Int. J. Syst. Evol. Microbiol.">
        <title>The Global Catalogue of Microorganisms (GCM) 10K type strain sequencing project: providing services to taxonomists for standard genome sequencing and annotation.</title>
        <authorList>
            <consortium name="The Broad Institute Genomics Platform"/>
            <consortium name="The Broad Institute Genome Sequencing Center for Infectious Disease"/>
            <person name="Wu L."/>
            <person name="Ma J."/>
        </authorList>
    </citation>
    <scope>NUCLEOTIDE SEQUENCE [LARGE SCALE GENOMIC DNA]</scope>
    <source>
        <strain evidence="2 3">JCM 13518</strain>
    </source>
</reference>
<keyword evidence="1" id="KW-0812">Transmembrane</keyword>
<feature type="transmembrane region" description="Helical" evidence="1">
    <location>
        <begin position="23"/>
        <end position="43"/>
    </location>
</feature>
<keyword evidence="1" id="KW-1133">Transmembrane helix</keyword>
<organism evidence="2 3">
    <name type="scientific">Aeromicrobium alkaliterrae</name>
    <dbReference type="NCBI Taxonomy" id="302168"/>
    <lineage>
        <taxon>Bacteria</taxon>
        <taxon>Bacillati</taxon>
        <taxon>Actinomycetota</taxon>
        <taxon>Actinomycetes</taxon>
        <taxon>Propionibacteriales</taxon>
        <taxon>Nocardioidaceae</taxon>
        <taxon>Aeromicrobium</taxon>
    </lineage>
</organism>